<proteinExistence type="predicted"/>
<dbReference type="RefSeq" id="WP_121451005.1">
    <property type="nucleotide sequence ID" value="NZ_RBWE01000001.1"/>
</dbReference>
<protein>
    <submittedName>
        <fullName evidence="1">Uncharacterized protein</fullName>
    </submittedName>
</protein>
<organism evidence="1 2">
    <name type="scientific">Desulfofundulus salinus</name>
    <dbReference type="NCBI Taxonomy" id="2419843"/>
    <lineage>
        <taxon>Bacteria</taxon>
        <taxon>Bacillati</taxon>
        <taxon>Bacillota</taxon>
        <taxon>Clostridia</taxon>
        <taxon>Eubacteriales</taxon>
        <taxon>Peptococcaceae</taxon>
        <taxon>Desulfofundulus</taxon>
    </lineage>
</organism>
<comment type="caution">
    <text evidence="1">The sequence shown here is derived from an EMBL/GenBank/DDBJ whole genome shotgun (WGS) entry which is preliminary data.</text>
</comment>
<gene>
    <name evidence="1" type="ORF">D7024_06165</name>
</gene>
<dbReference type="AlphaFoldDB" id="A0A494WWE2"/>
<sequence length="91" mass="10635">MLHGYVQATLNFIKALEDQVTMEVASFLVKKAPWFFIWLLVDKLSFEEARIVLKRVLEKGLEEAITKEEALYLFREVQRSEEFLELAKVAS</sequence>
<evidence type="ECO:0000313" key="1">
    <source>
        <dbReference type="EMBL" id="RKO66572.1"/>
    </source>
</evidence>
<reference evidence="1 2" key="1">
    <citation type="submission" date="2018-10" db="EMBL/GenBank/DDBJ databases">
        <authorList>
            <person name="Grouzdev D.S."/>
            <person name="Krutkina M.S."/>
            <person name="Tourova T.P."/>
            <person name="Nazina T.N."/>
        </authorList>
    </citation>
    <scope>NUCLEOTIDE SEQUENCE [LARGE SCALE GENOMIC DNA]</scope>
    <source>
        <strain evidence="1 2">435</strain>
    </source>
</reference>
<keyword evidence="2" id="KW-1185">Reference proteome</keyword>
<evidence type="ECO:0000313" key="2">
    <source>
        <dbReference type="Proteomes" id="UP000271256"/>
    </source>
</evidence>
<dbReference type="EMBL" id="RBWE01000001">
    <property type="protein sequence ID" value="RKO66572.1"/>
    <property type="molecule type" value="Genomic_DNA"/>
</dbReference>
<dbReference type="Proteomes" id="UP000271256">
    <property type="component" value="Unassembled WGS sequence"/>
</dbReference>
<accession>A0A494WWE2</accession>
<name>A0A494WWE2_9FIRM</name>